<evidence type="ECO:0000313" key="1">
    <source>
        <dbReference type="EMBL" id="GAA0659449.1"/>
    </source>
</evidence>
<evidence type="ECO:0000313" key="2">
    <source>
        <dbReference type="Proteomes" id="UP001500238"/>
    </source>
</evidence>
<dbReference type="Proteomes" id="UP001500238">
    <property type="component" value="Unassembled WGS sequence"/>
</dbReference>
<reference evidence="2" key="1">
    <citation type="journal article" date="2019" name="Int. J. Syst. Evol. Microbiol.">
        <title>The Global Catalogue of Microorganisms (GCM) 10K type strain sequencing project: providing services to taxonomists for standard genome sequencing and annotation.</title>
        <authorList>
            <consortium name="The Broad Institute Genomics Platform"/>
            <consortium name="The Broad Institute Genome Sequencing Center for Infectious Disease"/>
            <person name="Wu L."/>
            <person name="Ma J."/>
        </authorList>
    </citation>
    <scope>NUCLEOTIDE SEQUENCE [LARGE SCALE GENOMIC DNA]</scope>
    <source>
        <strain evidence="2">JCM 14603</strain>
    </source>
</reference>
<dbReference type="RefSeq" id="WP_163957214.1">
    <property type="nucleotide sequence ID" value="NZ_BAAAES010000001.1"/>
</dbReference>
<sequence>MIAEGTIDWAGRHPQGQVHGKPLHDVTSDIHEWIRQVRGGIMAGAFAVERMLSAAIIHYFLGGRMRDLEVQEAFDEGILQRLTFERRISLALIIAANFLDPADYKDFDGKLTSLRTLRNAMAHNPFWFHPEFDDQGTLINIVPVIKRGRAVVPLTTAFIEEQNEEIKRTIDLAQRLVVAVVEKVQSEFVANLLPGDSTL</sequence>
<gene>
    <name evidence="1" type="ORF">GCM10009102_04870</name>
</gene>
<dbReference type="EMBL" id="BAAAES010000001">
    <property type="protein sequence ID" value="GAA0659449.1"/>
    <property type="molecule type" value="Genomic_DNA"/>
</dbReference>
<keyword evidence="2" id="KW-1185">Reference proteome</keyword>
<accession>A0ABP3T0Y4</accession>
<name>A0ABP3T0Y4_9SPHN</name>
<organism evidence="1 2">
    <name type="scientific">Sphingomonas insulae</name>
    <dbReference type="NCBI Taxonomy" id="424800"/>
    <lineage>
        <taxon>Bacteria</taxon>
        <taxon>Pseudomonadati</taxon>
        <taxon>Pseudomonadota</taxon>
        <taxon>Alphaproteobacteria</taxon>
        <taxon>Sphingomonadales</taxon>
        <taxon>Sphingomonadaceae</taxon>
        <taxon>Sphingomonas</taxon>
    </lineage>
</organism>
<protein>
    <submittedName>
        <fullName evidence="1">Uncharacterized protein</fullName>
    </submittedName>
</protein>
<proteinExistence type="predicted"/>
<comment type="caution">
    <text evidence="1">The sequence shown here is derived from an EMBL/GenBank/DDBJ whole genome shotgun (WGS) entry which is preliminary data.</text>
</comment>